<feature type="active site" description="Proton acceptor" evidence="7">
    <location>
        <position position="89"/>
    </location>
</feature>
<dbReference type="InterPro" id="IPR007565">
    <property type="entry name" value="4HFCP_synth"/>
</dbReference>
<evidence type="ECO:0000313" key="9">
    <source>
        <dbReference type="Proteomes" id="UP000480854"/>
    </source>
</evidence>
<sequence length="266" mass="27206">MTRLLASVATLDELAVAARGGADILDLKDPKAGALGAWPLDGIAHAVAAARLWPVRPPLSATVGDLPMDPAAVTERVADTWACGVDYVKIGLSPDGDPAGCVAALAPQARRGARIVAVLFADQWDDANRLLPGVARAGFAGAMLDTAGKGAGGLLRHKTPDELARFVEQARRLGLLTGLAGSLRLEDIPALLPLAPDYLGFRTALCAGADRGGALDPTALAAIRDAIAFDIDPSPVSGEGACEAGSRAGWKPALTRQADLRSAESG</sequence>
<keyword evidence="4" id="KW-0704">Schiff base</keyword>
<dbReference type="PIRSF" id="PIRSF015957">
    <property type="entry name" value="UCP015957"/>
    <property type="match status" value="1"/>
</dbReference>
<dbReference type="OrthoDB" id="7580479at2"/>
<accession>A0A9W7KPI3</accession>
<comment type="catalytic activity">
    <reaction evidence="6">
        <text>2 D-glyceraldehyde 3-phosphate = 4-(hydroxymethyl)-2-furancarboxaldehyde phosphate + phosphate + 2 H2O</text>
        <dbReference type="Rhea" id="RHEA:43536"/>
        <dbReference type="ChEBI" id="CHEBI:15377"/>
        <dbReference type="ChEBI" id="CHEBI:43474"/>
        <dbReference type="ChEBI" id="CHEBI:59776"/>
        <dbReference type="ChEBI" id="CHEBI:83407"/>
        <dbReference type="EC" id="4.2.3.153"/>
    </reaction>
</comment>
<dbReference type="AlphaFoldDB" id="A0A9W7KPI3"/>
<protein>
    <recommendedName>
        <fullName evidence="2">(5-formylfuran-3-yl)methyl phosphate synthase</fullName>
        <ecNumber evidence="2">4.2.3.153</ecNumber>
    </recommendedName>
    <alternativeName>
        <fullName evidence="5">4-(hydroxymethyl)-2-furancarboxaldehyde-phosphate synthase</fullName>
    </alternativeName>
</protein>
<gene>
    <name evidence="8" type="ORF">DS843_25625</name>
</gene>
<evidence type="ECO:0000256" key="5">
    <source>
        <dbReference type="ARBA" id="ARBA00032523"/>
    </source>
</evidence>
<dbReference type="EMBL" id="QOKW01000029">
    <property type="protein sequence ID" value="KAA0676899.1"/>
    <property type="molecule type" value="Genomic_DNA"/>
</dbReference>
<proteinExistence type="predicted"/>
<evidence type="ECO:0000256" key="3">
    <source>
        <dbReference type="ARBA" id="ARBA00023239"/>
    </source>
</evidence>
<name>A0A9W7KPI3_9PROT</name>
<keyword evidence="9" id="KW-1185">Reference proteome</keyword>
<evidence type="ECO:0000256" key="6">
    <source>
        <dbReference type="ARBA" id="ARBA00047628"/>
    </source>
</evidence>
<dbReference type="RefSeq" id="WP_149471670.1">
    <property type="nucleotide sequence ID" value="NZ_QOKW01000029.1"/>
</dbReference>
<reference evidence="8 9" key="1">
    <citation type="submission" date="2018-07" db="EMBL/GenBank/DDBJ databases">
        <title>Genome sequence of Azospirillum sp. ATCC 49961.</title>
        <authorList>
            <person name="Sant'Anna F.H."/>
            <person name="Baldani J.I."/>
            <person name="Zilli J.E."/>
            <person name="Reis V.M."/>
            <person name="Hartmann A."/>
            <person name="Cruz L."/>
            <person name="de Souza E.M."/>
            <person name="de Oliveira Pedrosa F."/>
            <person name="Passaglia L.M.P."/>
        </authorList>
    </citation>
    <scope>NUCLEOTIDE SEQUENCE [LARGE SCALE GENOMIC DNA]</scope>
    <source>
        <strain evidence="8 9">ATCC 49961</strain>
    </source>
</reference>
<dbReference type="EC" id="4.2.3.153" evidence="2"/>
<evidence type="ECO:0000256" key="1">
    <source>
        <dbReference type="ARBA" id="ARBA00003810"/>
    </source>
</evidence>
<keyword evidence="3" id="KW-0456">Lyase</keyword>
<organism evidence="8 9">
    <name type="scientific">Roseomonas genomospecies 6</name>
    <dbReference type="NCBI Taxonomy" id="214106"/>
    <lineage>
        <taxon>Bacteria</taxon>
        <taxon>Pseudomonadati</taxon>
        <taxon>Pseudomonadota</taxon>
        <taxon>Alphaproteobacteria</taxon>
        <taxon>Acetobacterales</taxon>
        <taxon>Roseomonadaceae</taxon>
        <taxon>Roseomonas</taxon>
    </lineage>
</organism>
<evidence type="ECO:0000256" key="4">
    <source>
        <dbReference type="ARBA" id="ARBA00023270"/>
    </source>
</evidence>
<evidence type="ECO:0000256" key="2">
    <source>
        <dbReference type="ARBA" id="ARBA00012553"/>
    </source>
</evidence>
<feature type="active site" description="Schiff-base intermediate with substrate" evidence="7">
    <location>
        <position position="28"/>
    </location>
</feature>
<dbReference type="Pfam" id="PF04476">
    <property type="entry name" value="4HFCP_synth"/>
    <property type="match status" value="1"/>
</dbReference>
<evidence type="ECO:0000256" key="7">
    <source>
        <dbReference type="PIRSR" id="PIRSR015957-1"/>
    </source>
</evidence>
<dbReference type="GO" id="GO:0016829">
    <property type="term" value="F:lyase activity"/>
    <property type="evidence" value="ECO:0007669"/>
    <property type="project" value="UniProtKB-KW"/>
</dbReference>
<comment type="function">
    <text evidence="1">Catalyzes the formation of 4-(hydroxymethyl)-2-furancarboxaldehyde phosphate (4-HFC-P) from two molecules of glyceraldehyde-3-P (GA-3-P).</text>
</comment>
<comment type="caution">
    <text evidence="8">The sequence shown here is derived from an EMBL/GenBank/DDBJ whole genome shotgun (WGS) entry which is preliminary data.</text>
</comment>
<dbReference type="Proteomes" id="UP000480854">
    <property type="component" value="Unassembled WGS sequence"/>
</dbReference>
<evidence type="ECO:0000313" key="8">
    <source>
        <dbReference type="EMBL" id="KAA0676899.1"/>
    </source>
</evidence>